<dbReference type="EMBL" id="QBIY01013337">
    <property type="protein sequence ID" value="RXN07824.1"/>
    <property type="molecule type" value="Genomic_DNA"/>
</dbReference>
<gene>
    <name evidence="1" type="ORF">ROHU_032126</name>
</gene>
<evidence type="ECO:0000313" key="1">
    <source>
        <dbReference type="EMBL" id="RXN07824.1"/>
    </source>
</evidence>
<sequence>MDSFAFYTQLQRFLLKGEILDSSTYHGKVRRVSPNFIIKLCSQYLYILPIDIHRGRCAIHSPVVVHSVDEEVLPRREVQGGDIVMLMADYKMPVSDLPP</sequence>
<accession>A0A498LM67</accession>
<keyword evidence="2" id="KW-1185">Reference proteome</keyword>
<dbReference type="Proteomes" id="UP000290572">
    <property type="component" value="Unassembled WGS sequence"/>
</dbReference>
<evidence type="ECO:0000313" key="2">
    <source>
        <dbReference type="Proteomes" id="UP000290572"/>
    </source>
</evidence>
<organism evidence="1 2">
    <name type="scientific">Labeo rohita</name>
    <name type="common">Indian major carp</name>
    <name type="synonym">Cyprinus rohita</name>
    <dbReference type="NCBI Taxonomy" id="84645"/>
    <lineage>
        <taxon>Eukaryota</taxon>
        <taxon>Metazoa</taxon>
        <taxon>Chordata</taxon>
        <taxon>Craniata</taxon>
        <taxon>Vertebrata</taxon>
        <taxon>Euteleostomi</taxon>
        <taxon>Actinopterygii</taxon>
        <taxon>Neopterygii</taxon>
        <taxon>Teleostei</taxon>
        <taxon>Ostariophysi</taxon>
        <taxon>Cypriniformes</taxon>
        <taxon>Cyprinidae</taxon>
        <taxon>Labeoninae</taxon>
        <taxon>Labeonini</taxon>
        <taxon>Labeo</taxon>
    </lineage>
</organism>
<comment type="caution">
    <text evidence="1">The sequence shown here is derived from an EMBL/GenBank/DDBJ whole genome shotgun (WGS) entry which is preliminary data.</text>
</comment>
<name>A0A498LM67_LABRO</name>
<reference evidence="1 2" key="1">
    <citation type="submission" date="2018-03" db="EMBL/GenBank/DDBJ databases">
        <title>Draft genome sequence of Rohu Carp (Labeo rohita).</title>
        <authorList>
            <person name="Das P."/>
            <person name="Kushwaha B."/>
            <person name="Joshi C.G."/>
            <person name="Kumar D."/>
            <person name="Nagpure N.S."/>
            <person name="Sahoo L."/>
            <person name="Das S.P."/>
            <person name="Bit A."/>
            <person name="Patnaik S."/>
            <person name="Meher P.K."/>
            <person name="Jayasankar P."/>
            <person name="Koringa P.G."/>
            <person name="Patel N.V."/>
            <person name="Hinsu A.T."/>
            <person name="Kumar R."/>
            <person name="Pandey M."/>
            <person name="Agarwal S."/>
            <person name="Srivastava S."/>
            <person name="Singh M."/>
            <person name="Iquebal M.A."/>
            <person name="Jaiswal S."/>
            <person name="Angadi U.B."/>
            <person name="Kumar N."/>
            <person name="Raza M."/>
            <person name="Shah T.M."/>
            <person name="Rai A."/>
            <person name="Jena J.K."/>
        </authorList>
    </citation>
    <scope>NUCLEOTIDE SEQUENCE [LARGE SCALE GENOMIC DNA]</scope>
    <source>
        <strain evidence="1">DASCIFA01</strain>
        <tissue evidence="1">Testis</tissue>
    </source>
</reference>
<protein>
    <submittedName>
        <fullName evidence="1">Uncharacterized protein</fullName>
    </submittedName>
</protein>
<proteinExistence type="predicted"/>
<dbReference type="AlphaFoldDB" id="A0A498LM67"/>